<evidence type="ECO:0000313" key="4">
    <source>
        <dbReference type="Proteomes" id="UP001299596"/>
    </source>
</evidence>
<dbReference type="Pfam" id="PF23829">
    <property type="entry name" value="DUF7199"/>
    <property type="match status" value="1"/>
</dbReference>
<feature type="signal peptide" evidence="2">
    <location>
        <begin position="1"/>
        <end position="25"/>
    </location>
</feature>
<dbReference type="Proteomes" id="UP001299596">
    <property type="component" value="Unassembled WGS sequence"/>
</dbReference>
<dbReference type="EMBL" id="JAYJJR010000004">
    <property type="protein sequence ID" value="MEB3021105.1"/>
    <property type="molecule type" value="Genomic_DNA"/>
</dbReference>
<organism evidence="3 4">
    <name type="scientific">[Mycobacterium] crassicus</name>
    <dbReference type="NCBI Taxonomy" id="2872309"/>
    <lineage>
        <taxon>Bacteria</taxon>
        <taxon>Bacillati</taxon>
        <taxon>Actinomycetota</taxon>
        <taxon>Actinomycetes</taxon>
        <taxon>Mycobacteriales</taxon>
        <taxon>Mycobacteriaceae</taxon>
        <taxon>Mycolicibacter</taxon>
    </lineage>
</organism>
<accession>A0ABU5XFQ3</accession>
<proteinExistence type="predicted"/>
<sequence>MKTLSLAVLIAAGGLVITTAPDAEAVPCRYRGWTHVVQHANGNVAADSRYHVLQGEAPTCATNGSSRDTDSTWQDRQRTIDQDRHGLDYP</sequence>
<evidence type="ECO:0000256" key="1">
    <source>
        <dbReference type="SAM" id="MobiDB-lite"/>
    </source>
</evidence>
<reference evidence="3 4" key="1">
    <citation type="submission" date="2023-12" db="EMBL/GenBank/DDBJ databases">
        <title>Description of new species of Mycobacterium terrae complex isolated from sewage at the Sao Paulo Zoological Park Foundation in Brazil.</title>
        <authorList>
            <person name="Romagnoli C.L."/>
            <person name="Conceicao E.C."/>
            <person name="Machado E."/>
            <person name="Barreto L.B.P.F."/>
            <person name="Sharma A."/>
            <person name="Silva N.M."/>
            <person name="Marques L.E."/>
            <person name="Juliana M.A."/>
            <person name="Lourenco M.C.S."/>
            <person name="Digiampietri L.A."/>
            <person name="Suffys P.N."/>
            <person name="Viana-Niero C."/>
        </authorList>
    </citation>
    <scope>NUCLEOTIDE SEQUENCE [LARGE SCALE GENOMIC DNA]</scope>
    <source>
        <strain evidence="3 4">MYC098</strain>
    </source>
</reference>
<name>A0ABU5XFQ3_9MYCO</name>
<evidence type="ECO:0000256" key="2">
    <source>
        <dbReference type="SAM" id="SignalP"/>
    </source>
</evidence>
<comment type="caution">
    <text evidence="3">The sequence shown here is derived from an EMBL/GenBank/DDBJ whole genome shotgun (WGS) entry which is preliminary data.</text>
</comment>
<keyword evidence="2" id="KW-0732">Signal</keyword>
<protein>
    <submittedName>
        <fullName evidence="3">Uncharacterized protein</fullName>
    </submittedName>
</protein>
<keyword evidence="4" id="KW-1185">Reference proteome</keyword>
<feature type="compositionally biased region" description="Basic and acidic residues" evidence="1">
    <location>
        <begin position="67"/>
        <end position="90"/>
    </location>
</feature>
<evidence type="ECO:0000313" key="3">
    <source>
        <dbReference type="EMBL" id="MEB3021105.1"/>
    </source>
</evidence>
<dbReference type="InterPro" id="IPR055623">
    <property type="entry name" value="DUF7199"/>
</dbReference>
<dbReference type="RefSeq" id="WP_225406695.1">
    <property type="nucleotide sequence ID" value="NZ_JAYJJR010000004.1"/>
</dbReference>
<feature type="region of interest" description="Disordered" evidence="1">
    <location>
        <begin position="57"/>
        <end position="90"/>
    </location>
</feature>
<gene>
    <name evidence="3" type="ORF">K6T79_08615</name>
</gene>
<feature type="chain" id="PRO_5047416419" evidence="2">
    <location>
        <begin position="26"/>
        <end position="90"/>
    </location>
</feature>